<protein>
    <submittedName>
        <fullName evidence="5">LuxR C-terminal-related transcriptional regulator</fullName>
    </submittedName>
</protein>
<dbReference type="PRINTS" id="PR00038">
    <property type="entry name" value="HTHLUXR"/>
</dbReference>
<dbReference type="Gene3D" id="1.10.10.10">
    <property type="entry name" value="Winged helix-like DNA-binding domain superfamily/Winged helix DNA-binding domain"/>
    <property type="match status" value="1"/>
</dbReference>
<evidence type="ECO:0000259" key="4">
    <source>
        <dbReference type="PROSITE" id="PS50043"/>
    </source>
</evidence>
<proteinExistence type="predicted"/>
<keyword evidence="6" id="KW-1185">Reference proteome</keyword>
<dbReference type="SMART" id="SM00421">
    <property type="entry name" value="HTH_LUXR"/>
    <property type="match status" value="1"/>
</dbReference>
<evidence type="ECO:0000313" key="5">
    <source>
        <dbReference type="EMBL" id="GAA4169879.1"/>
    </source>
</evidence>
<dbReference type="CDD" id="cd06170">
    <property type="entry name" value="LuxR_C_like"/>
    <property type="match status" value="1"/>
</dbReference>
<reference evidence="6" key="1">
    <citation type="journal article" date="2019" name="Int. J. Syst. Evol. Microbiol.">
        <title>The Global Catalogue of Microorganisms (GCM) 10K type strain sequencing project: providing services to taxonomists for standard genome sequencing and annotation.</title>
        <authorList>
            <consortium name="The Broad Institute Genomics Platform"/>
            <consortium name="The Broad Institute Genome Sequencing Center for Infectious Disease"/>
            <person name="Wu L."/>
            <person name="Ma J."/>
        </authorList>
    </citation>
    <scope>NUCLEOTIDE SEQUENCE [LARGE SCALE GENOMIC DNA]</scope>
    <source>
        <strain evidence="6">JCM 16722</strain>
    </source>
</reference>
<keyword evidence="2" id="KW-0238">DNA-binding</keyword>
<dbReference type="PANTHER" id="PTHR44688:SF16">
    <property type="entry name" value="DNA-BINDING TRANSCRIPTIONAL ACTIVATOR DEVR_DOSR"/>
    <property type="match status" value="1"/>
</dbReference>
<keyword evidence="3" id="KW-0804">Transcription</keyword>
<dbReference type="InterPro" id="IPR016032">
    <property type="entry name" value="Sig_transdc_resp-reg_C-effctor"/>
</dbReference>
<gene>
    <name evidence="5" type="ORF">GCM10022218_07500</name>
</gene>
<name>A0ABP7ZU06_9SPHI</name>
<dbReference type="InterPro" id="IPR036388">
    <property type="entry name" value="WH-like_DNA-bd_sf"/>
</dbReference>
<sequence>MLYINEKWSGDVHELVKYLTMGSDLKKTLNKNLAGKGLRNTSVDLSVLKYYKQYAKTYADIHNGIVVLSDLTANWSFTFMGEIAERLHLSSSKRKLEINSIWEDFLLERVHPEDLAVKHALELQFLELVKKTEPKERFRYQANSVLRVEGKDGRIMLMSHQIIYLDTPGQEFPQLALCCYTLMPDRENRQSQKNYIFNQVSGEVFPLDKEEMKDVMSVREREVLRCIRAGMSSKDIAEKLTLSVNTVNRHRQNILQKLRVRNSHEAISIYNKMYNQDDTSL</sequence>
<comment type="caution">
    <text evidence="5">The sequence shown here is derived from an EMBL/GenBank/DDBJ whole genome shotgun (WGS) entry which is preliminary data.</text>
</comment>
<evidence type="ECO:0000256" key="1">
    <source>
        <dbReference type="ARBA" id="ARBA00023015"/>
    </source>
</evidence>
<evidence type="ECO:0000256" key="2">
    <source>
        <dbReference type="ARBA" id="ARBA00023125"/>
    </source>
</evidence>
<dbReference type="Pfam" id="PF00196">
    <property type="entry name" value="GerE"/>
    <property type="match status" value="1"/>
</dbReference>
<dbReference type="PROSITE" id="PS00622">
    <property type="entry name" value="HTH_LUXR_1"/>
    <property type="match status" value="1"/>
</dbReference>
<evidence type="ECO:0000256" key="3">
    <source>
        <dbReference type="ARBA" id="ARBA00023163"/>
    </source>
</evidence>
<dbReference type="PANTHER" id="PTHR44688">
    <property type="entry name" value="DNA-BINDING TRANSCRIPTIONAL ACTIVATOR DEVR_DOSR"/>
    <property type="match status" value="1"/>
</dbReference>
<dbReference type="Proteomes" id="UP001500167">
    <property type="component" value="Unassembled WGS sequence"/>
</dbReference>
<keyword evidence="1" id="KW-0805">Transcription regulation</keyword>
<dbReference type="RefSeq" id="WP_346084377.1">
    <property type="nucleotide sequence ID" value="NZ_BAAAZK010000002.1"/>
</dbReference>
<dbReference type="EMBL" id="BAAAZK010000002">
    <property type="protein sequence ID" value="GAA4169879.1"/>
    <property type="molecule type" value="Genomic_DNA"/>
</dbReference>
<dbReference type="InterPro" id="IPR000792">
    <property type="entry name" value="Tscrpt_reg_LuxR_C"/>
</dbReference>
<accession>A0ABP7ZU06</accession>
<feature type="domain" description="HTH luxR-type" evidence="4">
    <location>
        <begin position="209"/>
        <end position="274"/>
    </location>
</feature>
<dbReference type="Gene3D" id="3.30.450.20">
    <property type="entry name" value="PAS domain"/>
    <property type="match status" value="1"/>
</dbReference>
<evidence type="ECO:0000313" key="6">
    <source>
        <dbReference type="Proteomes" id="UP001500167"/>
    </source>
</evidence>
<dbReference type="PROSITE" id="PS50043">
    <property type="entry name" value="HTH_LUXR_2"/>
    <property type="match status" value="1"/>
</dbReference>
<organism evidence="5 6">
    <name type="scientific">Sphingobacterium ginsenosidimutans</name>
    <dbReference type="NCBI Taxonomy" id="687845"/>
    <lineage>
        <taxon>Bacteria</taxon>
        <taxon>Pseudomonadati</taxon>
        <taxon>Bacteroidota</taxon>
        <taxon>Sphingobacteriia</taxon>
        <taxon>Sphingobacteriales</taxon>
        <taxon>Sphingobacteriaceae</taxon>
        <taxon>Sphingobacterium</taxon>
    </lineage>
</organism>
<dbReference type="SUPFAM" id="SSF46894">
    <property type="entry name" value="C-terminal effector domain of the bipartite response regulators"/>
    <property type="match status" value="1"/>
</dbReference>